<gene>
    <name evidence="1" type="ORF">MNOR_LOCUS12584</name>
</gene>
<dbReference type="PANTHER" id="PTHR28037">
    <property type="entry name" value="ALCOHOL O-ACETYLTRANSFERASE 1-RELATED"/>
    <property type="match status" value="1"/>
</dbReference>
<dbReference type="Gene3D" id="3.30.559.10">
    <property type="entry name" value="Chloramphenicol acetyltransferase-like domain"/>
    <property type="match status" value="1"/>
</dbReference>
<dbReference type="SUPFAM" id="SSF52777">
    <property type="entry name" value="CoA-dependent acyltransferases"/>
    <property type="match status" value="2"/>
</dbReference>
<protein>
    <submittedName>
        <fullName evidence="1">Uncharacterized protein</fullName>
    </submittedName>
</protein>
<name>A0AAV2QJ58_MEGNR</name>
<dbReference type="InterPro" id="IPR010828">
    <property type="entry name" value="Atf2/Sli1-like"/>
</dbReference>
<sequence>MVGRWTMVGIVPLYNFVSNFISWCTKCFIWKWLQTSLAQGVKESFMSKHENKYARPKDSLHRNNHAGSSLNWVRPLSYVETFMTQAQKYGCMKTVYALWLDTKKPIDITLVKQAAHITNRKMPHLQLSVGYRNRRPWWKKRNSETLDVEVVTSQDVIWIMEANLKHQYDLEEGPLWFVRLVKNNQNEENMYNSHKCYKYALVFGFLHNIADGTTNMAFCNQFISILNDLIEGHPPNMAAEGVFAEPLEDRLANEKSNRSYLCKLFFEHAKKAMCFGAGVCNFTKNYPLPVENEACTRILHHEVDEITTKRLLKKCKMEKVTINSAFTAAANLGLYKLISEKDVGISDTVINTLQTVNMRRYWSKEAQPNSFGCRISSLNLNFSVAHHDAYAFWEYARDVHRIIKHGLDEKPLALLGLPLANFFKYVIGENFWVSKFSLPSSNDCHFCVTNMGNLDNILIGTLSQIKVSQIMRSVSGHFMPTLCQHTLQTFHGRLCYSIDYYTQKMKESTAEKYSKYIVDILKESIPKV</sequence>
<dbReference type="AlphaFoldDB" id="A0AAV2QJ58"/>
<keyword evidence="2" id="KW-1185">Reference proteome</keyword>
<dbReference type="Proteomes" id="UP001497623">
    <property type="component" value="Unassembled WGS sequence"/>
</dbReference>
<evidence type="ECO:0000313" key="2">
    <source>
        <dbReference type="Proteomes" id="UP001497623"/>
    </source>
</evidence>
<comment type="caution">
    <text evidence="1">The sequence shown here is derived from an EMBL/GenBank/DDBJ whole genome shotgun (WGS) entry which is preliminary data.</text>
</comment>
<reference evidence="1 2" key="1">
    <citation type="submission" date="2024-05" db="EMBL/GenBank/DDBJ databases">
        <authorList>
            <person name="Wallberg A."/>
        </authorList>
    </citation>
    <scope>NUCLEOTIDE SEQUENCE [LARGE SCALE GENOMIC DNA]</scope>
</reference>
<accession>A0AAV2QJ58</accession>
<organism evidence="1 2">
    <name type="scientific">Meganyctiphanes norvegica</name>
    <name type="common">Northern krill</name>
    <name type="synonym">Thysanopoda norvegica</name>
    <dbReference type="NCBI Taxonomy" id="48144"/>
    <lineage>
        <taxon>Eukaryota</taxon>
        <taxon>Metazoa</taxon>
        <taxon>Ecdysozoa</taxon>
        <taxon>Arthropoda</taxon>
        <taxon>Crustacea</taxon>
        <taxon>Multicrustacea</taxon>
        <taxon>Malacostraca</taxon>
        <taxon>Eumalacostraca</taxon>
        <taxon>Eucarida</taxon>
        <taxon>Euphausiacea</taxon>
        <taxon>Euphausiidae</taxon>
        <taxon>Meganyctiphanes</taxon>
    </lineage>
</organism>
<dbReference type="EMBL" id="CAXKWB010006925">
    <property type="protein sequence ID" value="CAL4085036.1"/>
    <property type="molecule type" value="Genomic_DNA"/>
</dbReference>
<dbReference type="PANTHER" id="PTHR28037:SF1">
    <property type="entry name" value="ALCOHOL O-ACETYLTRANSFERASE 1-RELATED"/>
    <property type="match status" value="1"/>
</dbReference>
<dbReference type="Gene3D" id="3.30.559.30">
    <property type="entry name" value="Nonribosomal peptide synthetase, condensation domain"/>
    <property type="match status" value="1"/>
</dbReference>
<evidence type="ECO:0000313" key="1">
    <source>
        <dbReference type="EMBL" id="CAL4085036.1"/>
    </source>
</evidence>
<dbReference type="InterPro" id="IPR023213">
    <property type="entry name" value="CAT-like_dom_sf"/>
</dbReference>
<proteinExistence type="predicted"/>
<dbReference type="InterPro" id="IPR052058">
    <property type="entry name" value="Alcohol_O-acetyltransferase"/>
</dbReference>
<dbReference type="Pfam" id="PF07247">
    <property type="entry name" value="AATase"/>
    <property type="match status" value="1"/>
</dbReference>